<evidence type="ECO:0000259" key="3">
    <source>
        <dbReference type="Pfam" id="PF25881"/>
    </source>
</evidence>
<gene>
    <name evidence="6" type="ORF">DSM106972_008220</name>
</gene>
<dbReference type="PANTHER" id="PTHR30469">
    <property type="entry name" value="MULTIDRUG RESISTANCE PROTEIN MDTA"/>
    <property type="match status" value="1"/>
</dbReference>
<dbReference type="Gene3D" id="1.10.287.470">
    <property type="entry name" value="Helix hairpin bin"/>
    <property type="match status" value="1"/>
</dbReference>
<evidence type="ECO:0000259" key="4">
    <source>
        <dbReference type="Pfam" id="PF25954"/>
    </source>
</evidence>
<name>A0A3S1CST1_9CYAN</name>
<dbReference type="Gene3D" id="2.40.50.100">
    <property type="match status" value="1"/>
</dbReference>
<dbReference type="Pfam" id="PF25967">
    <property type="entry name" value="RND-MFP_C"/>
    <property type="match status" value="1"/>
</dbReference>
<evidence type="ECO:0000313" key="6">
    <source>
        <dbReference type="EMBL" id="RUT08769.1"/>
    </source>
</evidence>
<comment type="caution">
    <text evidence="6">The sequence shown here is derived from an EMBL/GenBank/DDBJ whole genome shotgun (WGS) entry which is preliminary data.</text>
</comment>
<dbReference type="Pfam" id="PF25881">
    <property type="entry name" value="HH_YBHG"/>
    <property type="match status" value="1"/>
</dbReference>
<dbReference type="RefSeq" id="WP_127079166.1">
    <property type="nucleotide sequence ID" value="NZ_RSCL01000002.1"/>
</dbReference>
<dbReference type="Proteomes" id="UP000271624">
    <property type="component" value="Unassembled WGS sequence"/>
</dbReference>
<dbReference type="OrthoDB" id="505602at2"/>
<dbReference type="EMBL" id="RSCL01000002">
    <property type="protein sequence ID" value="RUT08769.1"/>
    <property type="molecule type" value="Genomic_DNA"/>
</dbReference>
<dbReference type="PANTHER" id="PTHR30469:SF33">
    <property type="entry name" value="SLR1207 PROTEIN"/>
    <property type="match status" value="1"/>
</dbReference>
<sequence>MRLPFFGKKIKSPSRWVLGLTTTGAFVAATFATSTFIIQRGRNEDISQLTVPVEAKNVTLRITASGRVTPVQSVNVSPKNGGILAQLLVEQGDKVQLGQIIAKMNSADIQARIQQVRANLAQAKAQLDQAKAGSRPQEIAQARAKLALQEAQLAEARAGNRPQEIAQAQAQVDAASSRANYTAQQVRRYQYLVGQGAERRQLLDQAVSDGNAAKASLREAQKRLSLSQSGSRSEDIAQRIAAVAEVRAALQLAQSGSRPEEIAQRIAAVAEAQARLQAELVNLEDSIIRAPFAGIVAQKYANVGAYVAPTTSASVSASATSSSIVALVQGLEVLGSLPEADIGRIRAGQQVEITSDAYPDQVFQGRVRLIAPEAVKEEGVTLFQIRVQIETGEDKLRSGLNVDLTFLGDDVPNALMIPTVAIVTERGNTGVLVPDNKNQPQFRPVVVGSQIKNQTQILEGVKQGERIFLNPPKEYQMQKQNQQ</sequence>
<feature type="domain" description="Multidrug resistance protein MdtA-like C-terminal permuted SH3" evidence="5">
    <location>
        <begin position="413"/>
        <end position="467"/>
    </location>
</feature>
<proteinExistence type="inferred from homology"/>
<organism evidence="6 7">
    <name type="scientific">Dulcicalothrix desertica PCC 7102</name>
    <dbReference type="NCBI Taxonomy" id="232991"/>
    <lineage>
        <taxon>Bacteria</taxon>
        <taxon>Bacillati</taxon>
        <taxon>Cyanobacteriota</taxon>
        <taxon>Cyanophyceae</taxon>
        <taxon>Nostocales</taxon>
        <taxon>Calotrichaceae</taxon>
        <taxon>Dulcicalothrix</taxon>
    </lineage>
</organism>
<feature type="domain" description="CusB-like beta-barrel" evidence="4">
    <location>
        <begin position="337"/>
        <end position="406"/>
    </location>
</feature>
<dbReference type="Pfam" id="PF25954">
    <property type="entry name" value="Beta-barrel_RND_2"/>
    <property type="match status" value="1"/>
</dbReference>
<keyword evidence="7" id="KW-1185">Reference proteome</keyword>
<keyword evidence="2" id="KW-0175">Coiled coil</keyword>
<evidence type="ECO:0000256" key="2">
    <source>
        <dbReference type="SAM" id="Coils"/>
    </source>
</evidence>
<dbReference type="SUPFAM" id="SSF111369">
    <property type="entry name" value="HlyD-like secretion proteins"/>
    <property type="match status" value="2"/>
</dbReference>
<dbReference type="AlphaFoldDB" id="A0A3S1CST1"/>
<reference evidence="6" key="2">
    <citation type="journal article" date="2019" name="Genome Biol. Evol.">
        <title>Day and night: Metabolic profiles and evolutionary relationships of six axenic non-marine cyanobacteria.</title>
        <authorList>
            <person name="Will S.E."/>
            <person name="Henke P."/>
            <person name="Boedeker C."/>
            <person name="Huang S."/>
            <person name="Brinkmann H."/>
            <person name="Rohde M."/>
            <person name="Jarek M."/>
            <person name="Friedl T."/>
            <person name="Seufert S."/>
            <person name="Schumacher M."/>
            <person name="Overmann J."/>
            <person name="Neumann-Schaal M."/>
            <person name="Petersen J."/>
        </authorList>
    </citation>
    <scope>NUCLEOTIDE SEQUENCE [LARGE SCALE GENOMIC DNA]</scope>
    <source>
        <strain evidence="6">PCC 7102</strain>
    </source>
</reference>
<dbReference type="GO" id="GO:0015562">
    <property type="term" value="F:efflux transmembrane transporter activity"/>
    <property type="evidence" value="ECO:0007669"/>
    <property type="project" value="TreeGrafter"/>
</dbReference>
<dbReference type="InterPro" id="IPR058792">
    <property type="entry name" value="Beta-barrel_RND_2"/>
</dbReference>
<dbReference type="InterPro" id="IPR059052">
    <property type="entry name" value="HH_YbhG-like"/>
</dbReference>
<dbReference type="NCBIfam" id="TIGR01730">
    <property type="entry name" value="RND_mfp"/>
    <property type="match status" value="1"/>
</dbReference>
<evidence type="ECO:0000313" key="7">
    <source>
        <dbReference type="Proteomes" id="UP000271624"/>
    </source>
</evidence>
<dbReference type="PRINTS" id="PR01490">
    <property type="entry name" value="RTXTOXIND"/>
</dbReference>
<protein>
    <submittedName>
        <fullName evidence="6">RND transporter</fullName>
    </submittedName>
</protein>
<feature type="coiled-coil region" evidence="2">
    <location>
        <begin position="106"/>
        <end position="159"/>
    </location>
</feature>
<dbReference type="InterPro" id="IPR058627">
    <property type="entry name" value="MdtA-like_C"/>
</dbReference>
<reference evidence="6" key="1">
    <citation type="submission" date="2018-12" db="EMBL/GenBank/DDBJ databases">
        <authorList>
            <person name="Will S."/>
            <person name="Neumann-Schaal M."/>
            <person name="Henke P."/>
        </authorList>
    </citation>
    <scope>NUCLEOTIDE SEQUENCE</scope>
    <source>
        <strain evidence="6">PCC 7102</strain>
    </source>
</reference>
<dbReference type="GO" id="GO:1990281">
    <property type="term" value="C:efflux pump complex"/>
    <property type="evidence" value="ECO:0007669"/>
    <property type="project" value="TreeGrafter"/>
</dbReference>
<feature type="domain" description="YbhG-like alpha-helical hairpin" evidence="3">
    <location>
        <begin position="141"/>
        <end position="253"/>
    </location>
</feature>
<dbReference type="Gene3D" id="2.40.30.170">
    <property type="match status" value="1"/>
</dbReference>
<dbReference type="InterPro" id="IPR006143">
    <property type="entry name" value="RND_pump_MFP"/>
</dbReference>
<dbReference type="Gene3D" id="2.40.420.20">
    <property type="match status" value="1"/>
</dbReference>
<comment type="similarity">
    <text evidence="1">Belongs to the membrane fusion protein (MFP) (TC 8.A.1) family.</text>
</comment>
<evidence type="ECO:0000256" key="1">
    <source>
        <dbReference type="ARBA" id="ARBA00009477"/>
    </source>
</evidence>
<evidence type="ECO:0000259" key="5">
    <source>
        <dbReference type="Pfam" id="PF25967"/>
    </source>
</evidence>
<accession>A0A3S1CST1</accession>